<keyword evidence="4 6" id="KW-0862">Zinc</keyword>
<evidence type="ECO:0000256" key="3">
    <source>
        <dbReference type="ARBA" id="ARBA00022723"/>
    </source>
</evidence>
<dbReference type="HAMAP" id="MF_01871">
    <property type="entry name" value="DabA"/>
    <property type="match status" value="1"/>
</dbReference>
<dbReference type="RefSeq" id="WP_092998901.1">
    <property type="nucleotide sequence ID" value="NZ_FMWD01000013.1"/>
</dbReference>
<evidence type="ECO:0000256" key="5">
    <source>
        <dbReference type="ARBA" id="ARBA00023136"/>
    </source>
</evidence>
<evidence type="ECO:0000256" key="4">
    <source>
        <dbReference type="ARBA" id="ARBA00022833"/>
    </source>
</evidence>
<comment type="subcellular location">
    <subcellularLocation>
        <location evidence="6">Cell membrane</location>
        <topology evidence="6">Peripheral membrane protein</topology>
    </subcellularLocation>
</comment>
<dbReference type="GO" id="GO:0005886">
    <property type="term" value="C:plasma membrane"/>
    <property type="evidence" value="ECO:0007669"/>
    <property type="project" value="UniProtKB-SubCell"/>
</dbReference>
<comment type="function">
    <text evidence="6">Part of an energy-coupled inorganic carbon pump.</text>
</comment>
<dbReference type="Pfam" id="PF10070">
    <property type="entry name" value="DabA"/>
    <property type="match status" value="1"/>
</dbReference>
<reference evidence="7 8" key="1">
    <citation type="submission" date="2016-10" db="EMBL/GenBank/DDBJ databases">
        <authorList>
            <person name="de Groot N.N."/>
        </authorList>
    </citation>
    <scope>NUCLEOTIDE SEQUENCE [LARGE SCALE GENOMIC DNA]</scope>
    <source>
        <strain evidence="7 8">HLD2</strain>
    </source>
</reference>
<dbReference type="PANTHER" id="PTHR38344:SF1">
    <property type="entry name" value="INORGANIC CARBON TRANSPORTER SUBUNIT DABA-RELATED"/>
    <property type="match status" value="1"/>
</dbReference>
<dbReference type="Proteomes" id="UP000199648">
    <property type="component" value="Unassembled WGS sequence"/>
</dbReference>
<accession>A0A1G5QYR9</accession>
<keyword evidence="8" id="KW-1185">Reference proteome</keyword>
<evidence type="ECO:0000313" key="8">
    <source>
        <dbReference type="Proteomes" id="UP000199648"/>
    </source>
</evidence>
<keyword evidence="3 6" id="KW-0479">Metal-binding</keyword>
<evidence type="ECO:0000313" key="7">
    <source>
        <dbReference type="EMBL" id="SCZ66985.1"/>
    </source>
</evidence>
<sequence length="1112" mass="124723">MSGSTASHRQPGDNPTADMHTRLEALIAHLEHVLPAQAPIREFVHHNTLHGFAHLRFREALSEARQLTGARGYLPNETFRELYRSGRITRADLEAVIAEASAGEAELGAEAVLIECAAGPVRRRDVLIAGLLYPFRPVTACQLNWQIEELNAFTTCQPDLAPESRDRLLAAARAHGIDGESATVKDLWAACLETFGLTHASIHPEELVDISPEQAEAMATGLDEEETAGEGARIDRLVRKEAARRLETHFDSVGRETTLRGLLLALTGEDLMEELLPPLVRQLSAHLDQGLAGWHNPKQGEGFYAAWRASARRDYSWIFRDRPEWRLQLERLPEDPTNLIVQELRLLGLPEARWESYLEQLALELPGWSGMFLWRHRHPGYEGHDAPVEMVDYLAVRLVMERMFAQRLCRHHWRIEASLPMLRWYFRRHPAELSVRHFLFNARLPEYLTTLAQRLVTESQHETVENSDDAWRRAAHLIWIWRQSPAADRPVGRSVFRSAWPLFRLAQHLGVCGAELRSAGADAAAMLLDSLDYLTEERSGWLWLTAYERHYREQIFAALVANHDRGPLAERQQLPEAQLVFCIDDREEGTRRHLEEINPALETLGAAGFFGVPINWRGLDDVTVSPLCPVVITPTHEVQERPAGNADREWRRHKGRREQRLRWKNRLFQGTRLGVLQPAMLSAAAGFAAPLVLIGKVLLPARFTAWVEGLRRDFDGVVPTDLTLTADADSPPPTTERPRLGFTDDEQAERVAGFLRAIGLTDRFSPLVVLMGHGSHSQNNPHRAAYDCGACSGRHGGPNARVFAAMANRPTVRERLAAGGIEVPADTHFIGAEHDTCDDRIEWYDEAQLPPALQPALEKLQGELTEAGQRHARERSRRFASAPAKLSEQRAWRHVAGRAADFSQARPELGHATNASAFVGRRSMSRGAFFDRRAFLISYDPTRDPEEKILEATLLSAGPVGAGISLEYYFSTVDNENYGCGTKVVHNVTGLLGVMEGAGSDLRTGLPRQMIEIHEAMRLLIVVEAKTDTLTRIYQRQPPLQELVGKGWVRLAAKDPDAPLVHLFEPERGWVEWQGQADGLPQVEGSADWFEGHHDALPPALITRASRDEVSR</sequence>
<dbReference type="InterPro" id="IPR018752">
    <property type="entry name" value="DabA"/>
</dbReference>
<evidence type="ECO:0000256" key="1">
    <source>
        <dbReference type="ARBA" id="ARBA00022448"/>
    </source>
</evidence>
<dbReference type="GO" id="GO:0008270">
    <property type="term" value="F:zinc ion binding"/>
    <property type="evidence" value="ECO:0007669"/>
    <property type="project" value="UniProtKB-UniRule"/>
</dbReference>
<dbReference type="PANTHER" id="PTHR38344">
    <property type="entry name" value="UPF0753 PROTEIN AQ_863"/>
    <property type="match status" value="1"/>
</dbReference>
<dbReference type="AlphaFoldDB" id="A0A1G5QYR9"/>
<dbReference type="EMBL" id="FMWD01000013">
    <property type="protein sequence ID" value="SCZ66985.1"/>
    <property type="molecule type" value="Genomic_DNA"/>
</dbReference>
<proteinExistence type="inferred from homology"/>
<feature type="binding site" evidence="6">
    <location>
        <position position="582"/>
    </location>
    <ligand>
        <name>Zn(2+)</name>
        <dbReference type="ChEBI" id="CHEBI:29105"/>
    </ligand>
</feature>
<comment type="subunit">
    <text evidence="6">Forms a complex with DabB.</text>
</comment>
<organism evidence="7 8">
    <name type="scientific">Thiohalomonas denitrificans</name>
    <dbReference type="NCBI Taxonomy" id="415747"/>
    <lineage>
        <taxon>Bacteria</taxon>
        <taxon>Pseudomonadati</taxon>
        <taxon>Pseudomonadota</taxon>
        <taxon>Gammaproteobacteria</taxon>
        <taxon>Thiohalomonadales</taxon>
        <taxon>Thiohalomonadaceae</taxon>
        <taxon>Thiohalomonas</taxon>
    </lineage>
</organism>
<keyword evidence="5 6" id="KW-0472">Membrane</keyword>
<gene>
    <name evidence="6" type="primary">dabA</name>
    <name evidence="7" type="ORF">SAMN03097708_03058</name>
</gene>
<evidence type="ECO:0000256" key="6">
    <source>
        <dbReference type="HAMAP-Rule" id="MF_01871"/>
    </source>
</evidence>
<name>A0A1G5QYR9_9GAMM</name>
<feature type="binding site" evidence="6">
    <location>
        <position position="584"/>
    </location>
    <ligand>
        <name>Zn(2+)</name>
        <dbReference type="ChEBI" id="CHEBI:29105"/>
    </ligand>
</feature>
<comment type="cofactor">
    <cofactor evidence="6">
        <name>Zn(2+)</name>
        <dbReference type="ChEBI" id="CHEBI:29105"/>
    </cofactor>
</comment>
<evidence type="ECO:0000256" key="2">
    <source>
        <dbReference type="ARBA" id="ARBA00022475"/>
    </source>
</evidence>
<keyword evidence="2 6" id="KW-1003">Cell membrane</keyword>
<dbReference type="OrthoDB" id="9805101at2"/>
<keyword evidence="1 6" id="KW-0813">Transport</keyword>
<feature type="binding site" evidence="6">
    <location>
        <position position="773"/>
    </location>
    <ligand>
        <name>Zn(2+)</name>
        <dbReference type="ChEBI" id="CHEBI:29105"/>
    </ligand>
</feature>
<protein>
    <recommendedName>
        <fullName evidence="6">Probable inorganic carbon transporter subunit DabA</fullName>
    </recommendedName>
</protein>
<feature type="binding site" evidence="6">
    <location>
        <position position="788"/>
    </location>
    <ligand>
        <name>Zn(2+)</name>
        <dbReference type="ChEBI" id="CHEBI:29105"/>
    </ligand>
</feature>
<comment type="similarity">
    <text evidence="6">Belongs to the inorganic carbon transporter (TC 9.A.2) DabA family.</text>
</comment>
<dbReference type="STRING" id="415747.SAMN03097708_03058"/>